<evidence type="ECO:0000259" key="7">
    <source>
        <dbReference type="Pfam" id="PF08241"/>
    </source>
</evidence>
<dbReference type="SUPFAM" id="SSF51161">
    <property type="entry name" value="Trimeric LpxA-like enzymes"/>
    <property type="match status" value="1"/>
</dbReference>
<dbReference type="EC" id="2.3.1.30" evidence="2"/>
<dbReference type="InterPro" id="IPR045304">
    <property type="entry name" value="LbH_SAT"/>
</dbReference>
<dbReference type="InterPro" id="IPR001451">
    <property type="entry name" value="Hexapep"/>
</dbReference>
<evidence type="ECO:0000256" key="6">
    <source>
        <dbReference type="ARBA" id="ARBA00049486"/>
    </source>
</evidence>
<dbReference type="CDD" id="cd03354">
    <property type="entry name" value="LbH_SAT"/>
    <property type="match status" value="1"/>
</dbReference>
<dbReference type="Gene3D" id="3.40.50.150">
    <property type="entry name" value="Vaccinia Virus protein VP39"/>
    <property type="match status" value="1"/>
</dbReference>
<keyword evidence="5" id="KW-0012">Acyltransferase</keyword>
<dbReference type="Gene3D" id="2.160.10.10">
    <property type="entry name" value="Hexapeptide repeat proteins"/>
    <property type="match status" value="1"/>
</dbReference>
<dbReference type="Pfam" id="PF08241">
    <property type="entry name" value="Methyltransf_11"/>
    <property type="match status" value="1"/>
</dbReference>
<dbReference type="CDD" id="cd02440">
    <property type="entry name" value="AdoMet_MTases"/>
    <property type="match status" value="1"/>
</dbReference>
<dbReference type="SUPFAM" id="SSF53335">
    <property type="entry name" value="S-adenosyl-L-methionine-dependent methyltransferases"/>
    <property type="match status" value="1"/>
</dbReference>
<dbReference type="Pfam" id="PF00132">
    <property type="entry name" value="Hexapep"/>
    <property type="match status" value="1"/>
</dbReference>
<protein>
    <recommendedName>
        <fullName evidence="2">serine O-acetyltransferase</fullName>
        <ecNumber evidence="2">2.3.1.30</ecNumber>
    </recommendedName>
</protein>
<evidence type="ECO:0000256" key="1">
    <source>
        <dbReference type="ARBA" id="ARBA00007274"/>
    </source>
</evidence>
<dbReference type="Gene3D" id="1.10.3130.10">
    <property type="entry name" value="serine acetyltransferase, domain 1"/>
    <property type="match status" value="1"/>
</dbReference>
<evidence type="ECO:0000256" key="2">
    <source>
        <dbReference type="ARBA" id="ARBA00013266"/>
    </source>
</evidence>
<proteinExistence type="inferred from homology"/>
<evidence type="ECO:0000256" key="5">
    <source>
        <dbReference type="ARBA" id="ARBA00023315"/>
    </source>
</evidence>
<dbReference type="InterPro" id="IPR029063">
    <property type="entry name" value="SAM-dependent_MTases_sf"/>
</dbReference>
<dbReference type="EMBL" id="AAGSMQ010000005">
    <property type="protein sequence ID" value="EBR5100058.1"/>
    <property type="molecule type" value="Genomic_DNA"/>
</dbReference>
<evidence type="ECO:0000256" key="3">
    <source>
        <dbReference type="ARBA" id="ARBA00022605"/>
    </source>
</evidence>
<evidence type="ECO:0000256" key="4">
    <source>
        <dbReference type="ARBA" id="ARBA00022679"/>
    </source>
</evidence>
<keyword evidence="8" id="KW-0489">Methyltransferase</keyword>
<dbReference type="AlphaFoldDB" id="A0A5U7RI33"/>
<keyword evidence="4 8" id="KW-0808">Transferase</keyword>
<dbReference type="InterPro" id="IPR013216">
    <property type="entry name" value="Methyltransf_11"/>
</dbReference>
<dbReference type="GO" id="GO:0009001">
    <property type="term" value="F:serine O-acetyltransferase activity"/>
    <property type="evidence" value="ECO:0007669"/>
    <property type="project" value="UniProtKB-EC"/>
</dbReference>
<dbReference type="InterPro" id="IPR011004">
    <property type="entry name" value="Trimer_LpxA-like_sf"/>
</dbReference>
<comment type="caution">
    <text evidence="8">The sequence shown here is derived from an EMBL/GenBank/DDBJ whole genome shotgun (WGS) entry which is preliminary data.</text>
</comment>
<sequence>MNKMPISFIINGLIFNILYENKIFYLTDGDINLINRLCYDDLYALSEKDPAGRQDLNYIAITYSSYFAVLSYRISHFLYDKGMFLDAKIISENAKIKTGIEIHPAAIIGKRFVVDHGTGSVIGETSIIGEDCYILQSVIIGSSGIANNPIGKRHPVIGNNVEIGAFVNLLGNIKIGDNVKISPRVTLKNSVPDNVIVTKKTEIEILKNKELIMEKISFKDFEYNGWQSVADYYQNSWVNVTNMFGKEIINGLNLKEKLILDVATGTGNMIPILKDRQPHSIKAIDISENMINIARKEYPFIEFYVADIANLPFDNNSFDFVTSNFGVQHFYNIEKSFSEISRILKPEGTFSFTIWAPDNLNLAGYVLNKAISDCEISNQNLPTGPDYHIFNSDHLLEKLIFSCDFDNQKIKRTLVHKKWKLNNIDDLFNSEKFGSVRSGALLKSLDKENSDKLRLKIREIILDNKWVELPMAAYIINVRKIK</sequence>
<gene>
    <name evidence="8" type="ORF">B2O45_07630</name>
</gene>
<feature type="domain" description="Methyltransferase type 11" evidence="7">
    <location>
        <begin position="260"/>
        <end position="351"/>
    </location>
</feature>
<keyword evidence="3" id="KW-0028">Amino-acid biosynthesis</keyword>
<dbReference type="GO" id="GO:0008652">
    <property type="term" value="P:amino acid biosynthetic process"/>
    <property type="evidence" value="ECO:0007669"/>
    <property type="project" value="UniProtKB-KW"/>
</dbReference>
<accession>A0A5U7RI33</accession>
<dbReference type="InterPro" id="IPR042122">
    <property type="entry name" value="Ser_AcTrfase_N_sf"/>
</dbReference>
<dbReference type="GO" id="GO:0032259">
    <property type="term" value="P:methylation"/>
    <property type="evidence" value="ECO:0007669"/>
    <property type="project" value="UniProtKB-KW"/>
</dbReference>
<evidence type="ECO:0000313" key="8">
    <source>
        <dbReference type="EMBL" id="EBR5100058.1"/>
    </source>
</evidence>
<dbReference type="PANTHER" id="PTHR42811">
    <property type="entry name" value="SERINE ACETYLTRANSFERASE"/>
    <property type="match status" value="1"/>
</dbReference>
<dbReference type="GO" id="GO:0008757">
    <property type="term" value="F:S-adenosylmethionine-dependent methyltransferase activity"/>
    <property type="evidence" value="ECO:0007669"/>
    <property type="project" value="InterPro"/>
</dbReference>
<name>A0A5U7RI33_SALER</name>
<comment type="similarity">
    <text evidence="1">Belongs to the transferase hexapeptide repeat family.</text>
</comment>
<organism evidence="8">
    <name type="scientific">Salmonella enterica</name>
    <name type="common">Salmonella choleraesuis</name>
    <dbReference type="NCBI Taxonomy" id="28901"/>
    <lineage>
        <taxon>Bacteria</taxon>
        <taxon>Pseudomonadati</taxon>
        <taxon>Pseudomonadota</taxon>
        <taxon>Gammaproteobacteria</taxon>
        <taxon>Enterobacterales</taxon>
        <taxon>Enterobacteriaceae</taxon>
        <taxon>Salmonella</taxon>
    </lineage>
</organism>
<comment type="catalytic activity">
    <reaction evidence="6">
        <text>L-serine + acetyl-CoA = O-acetyl-L-serine + CoA</text>
        <dbReference type="Rhea" id="RHEA:24560"/>
        <dbReference type="ChEBI" id="CHEBI:33384"/>
        <dbReference type="ChEBI" id="CHEBI:57287"/>
        <dbReference type="ChEBI" id="CHEBI:57288"/>
        <dbReference type="ChEBI" id="CHEBI:58340"/>
        <dbReference type="EC" id="2.3.1.30"/>
    </reaction>
</comment>
<reference evidence="8" key="1">
    <citation type="submission" date="2018-07" db="EMBL/GenBank/DDBJ databases">
        <authorList>
            <consortium name="PulseNet: The National Subtyping Network for Foodborne Disease Surveillance"/>
            <person name="Tarr C.L."/>
            <person name="Trees E."/>
            <person name="Katz L.S."/>
            <person name="Carleton-Romer H.A."/>
            <person name="Stroika S."/>
            <person name="Kucerova Z."/>
            <person name="Roache K.F."/>
            <person name="Sabol A.L."/>
            <person name="Besser J."/>
            <person name="Gerner-Smidt P."/>
        </authorList>
    </citation>
    <scope>NUCLEOTIDE SEQUENCE</scope>
    <source>
        <strain evidence="8">PNUSAS007347</strain>
    </source>
</reference>